<feature type="transmembrane region" description="Helical" evidence="10">
    <location>
        <begin position="343"/>
        <end position="359"/>
    </location>
</feature>
<dbReference type="GO" id="GO:0016020">
    <property type="term" value="C:membrane"/>
    <property type="evidence" value="ECO:0007669"/>
    <property type="project" value="GOC"/>
</dbReference>
<evidence type="ECO:0000256" key="4">
    <source>
        <dbReference type="ARBA" id="ARBA00022676"/>
    </source>
</evidence>
<evidence type="ECO:0000256" key="2">
    <source>
        <dbReference type="ARBA" id="ARBA00004687"/>
    </source>
</evidence>
<feature type="transmembrane region" description="Helical" evidence="10">
    <location>
        <begin position="179"/>
        <end position="205"/>
    </location>
</feature>
<reference evidence="12" key="1">
    <citation type="journal article" date="2021" name="PeerJ">
        <title>Extensive microbial diversity within the chicken gut microbiome revealed by metagenomics and culture.</title>
        <authorList>
            <person name="Gilroy R."/>
            <person name="Ravi A."/>
            <person name="Getino M."/>
            <person name="Pursley I."/>
            <person name="Horton D.L."/>
            <person name="Alikhan N.F."/>
            <person name="Baker D."/>
            <person name="Gharbi K."/>
            <person name="Hall N."/>
            <person name="Watson M."/>
            <person name="Adriaenssens E.M."/>
            <person name="Foster-Nyarko E."/>
            <person name="Jarju S."/>
            <person name="Secka A."/>
            <person name="Antonio M."/>
            <person name="Oren A."/>
            <person name="Chaudhuri R.R."/>
            <person name="La Ragione R."/>
            <person name="Hildebrand F."/>
            <person name="Pallen M.J."/>
        </authorList>
    </citation>
    <scope>NUCLEOTIDE SEQUENCE</scope>
    <source>
        <strain evidence="12">CHK192-8294</strain>
    </source>
</reference>
<feature type="transmembrane region" description="Helical" evidence="10">
    <location>
        <begin position="126"/>
        <end position="158"/>
    </location>
</feature>
<evidence type="ECO:0000256" key="10">
    <source>
        <dbReference type="SAM" id="Phobius"/>
    </source>
</evidence>
<keyword evidence="9 10" id="KW-0472">Membrane</keyword>
<dbReference type="PANTHER" id="PTHR12468:SF2">
    <property type="entry name" value="GPI MANNOSYLTRANSFERASE 2"/>
    <property type="match status" value="1"/>
</dbReference>
<dbReference type="AlphaFoldDB" id="A0A9D2MP77"/>
<proteinExistence type="predicted"/>
<dbReference type="Pfam" id="PF13231">
    <property type="entry name" value="PMT_2"/>
    <property type="match status" value="1"/>
</dbReference>
<dbReference type="EMBL" id="DWXO01000094">
    <property type="protein sequence ID" value="HJB81331.1"/>
    <property type="molecule type" value="Genomic_DNA"/>
</dbReference>
<dbReference type="PANTHER" id="PTHR12468">
    <property type="entry name" value="GPI MANNOSYLTRANSFERASE 2"/>
    <property type="match status" value="1"/>
</dbReference>
<gene>
    <name evidence="12" type="ORF">H9712_10105</name>
</gene>
<sequence length="415" mass="46254">MELIWTLAVTGMVAALGLYLVLRWLGRAGVPVPLAAKGLAAKGYVPDSRECVKVFTVTFGFRILIFLLVGLAACFILYPGSGPDAFLWIWKKWDGLHYVNLAELGYSGYVEDGKNLFLVFFPLYPWLMRVVSLITGNTMAAGLLLSFMCYGAGCVFLYKLAAFELGRGGAVRTVLFLSVYPYAFFFGGIMTESLFLLTTAAGLWYIRRHRWWLAGMWGLLAAMTRMHGVLLIGAAAAELVEHLGRFDWKAIVRRLPALILPAVGTLVYLALNWSVTGNPFAFTVMQQHWSQGFCPIADTLWYVLQNALSYPTELVRYQIWVPTIVLFPVFFALLVWARNKFRGMYTLYGFVYLVLNYSLSWLLSAGRYLSCALPFFLFAAALTQGKPKLTGVVAAAMGAGFLLNLVWFLNGGQVM</sequence>
<feature type="transmembrane region" description="Helical" evidence="10">
    <location>
        <begin position="59"/>
        <end position="78"/>
    </location>
</feature>
<dbReference type="InterPro" id="IPR038731">
    <property type="entry name" value="RgtA/B/C-like"/>
</dbReference>
<dbReference type="Proteomes" id="UP000823921">
    <property type="component" value="Unassembled WGS sequence"/>
</dbReference>
<accession>A0A9D2MP77</accession>
<comment type="pathway">
    <text evidence="2">Glycolipid biosynthesis; glycosylphosphatidylinositol-anchor biosynthesis.</text>
</comment>
<evidence type="ECO:0000256" key="8">
    <source>
        <dbReference type="ARBA" id="ARBA00022989"/>
    </source>
</evidence>
<feature type="domain" description="Glycosyltransferase RgtA/B/C/D-like" evidence="11">
    <location>
        <begin position="122"/>
        <end position="242"/>
    </location>
</feature>
<name>A0A9D2MP77_9FIRM</name>
<keyword evidence="3" id="KW-0337">GPI-anchor biosynthesis</keyword>
<evidence type="ECO:0000256" key="6">
    <source>
        <dbReference type="ARBA" id="ARBA00022692"/>
    </source>
</evidence>
<dbReference type="GO" id="GO:0031501">
    <property type="term" value="C:mannosyltransferase complex"/>
    <property type="evidence" value="ECO:0007669"/>
    <property type="project" value="TreeGrafter"/>
</dbReference>
<dbReference type="GO" id="GO:0006506">
    <property type="term" value="P:GPI anchor biosynthetic process"/>
    <property type="evidence" value="ECO:0007669"/>
    <property type="project" value="UniProtKB-KW"/>
</dbReference>
<keyword evidence="4" id="KW-0328">Glycosyltransferase</keyword>
<keyword evidence="5" id="KW-0808">Transferase</keyword>
<feature type="transmembrane region" description="Helical" evidence="10">
    <location>
        <begin position="389"/>
        <end position="409"/>
    </location>
</feature>
<dbReference type="GO" id="GO:0000009">
    <property type="term" value="F:alpha-1,6-mannosyltransferase activity"/>
    <property type="evidence" value="ECO:0007669"/>
    <property type="project" value="InterPro"/>
</dbReference>
<evidence type="ECO:0000256" key="7">
    <source>
        <dbReference type="ARBA" id="ARBA00022824"/>
    </source>
</evidence>
<comment type="caution">
    <text evidence="12">The sequence shown here is derived from an EMBL/GenBank/DDBJ whole genome shotgun (WGS) entry which is preliminary data.</text>
</comment>
<dbReference type="GO" id="GO:0004376">
    <property type="term" value="F:GPI mannosyltransferase activity"/>
    <property type="evidence" value="ECO:0007669"/>
    <property type="project" value="InterPro"/>
</dbReference>
<feature type="transmembrane region" description="Helical" evidence="10">
    <location>
        <begin position="6"/>
        <end position="25"/>
    </location>
</feature>
<evidence type="ECO:0000313" key="13">
    <source>
        <dbReference type="Proteomes" id="UP000823921"/>
    </source>
</evidence>
<feature type="transmembrane region" description="Helical" evidence="10">
    <location>
        <begin position="317"/>
        <end position="336"/>
    </location>
</feature>
<protein>
    <submittedName>
        <fullName evidence="12">Glycosyltransferase family 39 protein</fullName>
    </submittedName>
</protein>
<keyword evidence="8 10" id="KW-1133">Transmembrane helix</keyword>
<evidence type="ECO:0000259" key="11">
    <source>
        <dbReference type="Pfam" id="PF13231"/>
    </source>
</evidence>
<evidence type="ECO:0000313" key="12">
    <source>
        <dbReference type="EMBL" id="HJB81331.1"/>
    </source>
</evidence>
<feature type="transmembrane region" description="Helical" evidence="10">
    <location>
        <begin position="255"/>
        <end position="275"/>
    </location>
</feature>
<organism evidence="12 13">
    <name type="scientific">Candidatus Flavonifractor intestinigallinarum</name>
    <dbReference type="NCBI Taxonomy" id="2838586"/>
    <lineage>
        <taxon>Bacteria</taxon>
        <taxon>Bacillati</taxon>
        <taxon>Bacillota</taxon>
        <taxon>Clostridia</taxon>
        <taxon>Eubacteriales</taxon>
        <taxon>Oscillospiraceae</taxon>
        <taxon>Flavonifractor</taxon>
    </lineage>
</organism>
<keyword evidence="7" id="KW-0256">Endoplasmic reticulum</keyword>
<evidence type="ECO:0000256" key="5">
    <source>
        <dbReference type="ARBA" id="ARBA00022679"/>
    </source>
</evidence>
<comment type="subcellular location">
    <subcellularLocation>
        <location evidence="1">Endoplasmic reticulum membrane</location>
        <topology evidence="1">Multi-pass membrane protein</topology>
    </subcellularLocation>
</comment>
<evidence type="ECO:0000256" key="1">
    <source>
        <dbReference type="ARBA" id="ARBA00004477"/>
    </source>
</evidence>
<evidence type="ECO:0000256" key="3">
    <source>
        <dbReference type="ARBA" id="ARBA00022502"/>
    </source>
</evidence>
<evidence type="ECO:0000256" key="9">
    <source>
        <dbReference type="ARBA" id="ARBA00023136"/>
    </source>
</evidence>
<keyword evidence="6 10" id="KW-0812">Transmembrane</keyword>
<dbReference type="InterPro" id="IPR007315">
    <property type="entry name" value="PIG-V/Gpi18"/>
</dbReference>
<reference evidence="12" key="2">
    <citation type="submission" date="2021-04" db="EMBL/GenBank/DDBJ databases">
        <authorList>
            <person name="Gilroy R."/>
        </authorList>
    </citation>
    <scope>NUCLEOTIDE SEQUENCE</scope>
    <source>
        <strain evidence="12">CHK192-8294</strain>
    </source>
</reference>